<gene>
    <name evidence="4" type="ORF">BDN70DRAFT_875381</name>
</gene>
<dbReference type="PROSITE" id="PS51186">
    <property type="entry name" value="GNAT"/>
    <property type="match status" value="1"/>
</dbReference>
<proteinExistence type="predicted"/>
<evidence type="ECO:0000313" key="4">
    <source>
        <dbReference type="EMBL" id="KAF9482265.1"/>
    </source>
</evidence>
<dbReference type="OrthoDB" id="2129362at2759"/>
<dbReference type="PANTHER" id="PTHR43072">
    <property type="entry name" value="N-ACETYLTRANSFERASE"/>
    <property type="match status" value="1"/>
</dbReference>
<accession>A0A9P5Z8R2</accession>
<dbReference type="Gene3D" id="3.40.630.30">
    <property type="match status" value="1"/>
</dbReference>
<dbReference type="Proteomes" id="UP000807469">
    <property type="component" value="Unassembled WGS sequence"/>
</dbReference>
<name>A0A9P5Z8R2_9AGAR</name>
<feature type="domain" description="N-acetyltransferase" evidence="3">
    <location>
        <begin position="7"/>
        <end position="193"/>
    </location>
</feature>
<comment type="caution">
    <text evidence="4">The sequence shown here is derived from an EMBL/GenBank/DDBJ whole genome shotgun (WGS) entry which is preliminary data.</text>
</comment>
<dbReference type="Pfam" id="PF00583">
    <property type="entry name" value="Acetyltransf_1"/>
    <property type="match status" value="1"/>
</dbReference>
<dbReference type="InterPro" id="IPR000182">
    <property type="entry name" value="GNAT_dom"/>
</dbReference>
<dbReference type="AlphaFoldDB" id="A0A9P5Z8R2"/>
<organism evidence="4 5">
    <name type="scientific">Pholiota conissans</name>
    <dbReference type="NCBI Taxonomy" id="109636"/>
    <lineage>
        <taxon>Eukaryota</taxon>
        <taxon>Fungi</taxon>
        <taxon>Dikarya</taxon>
        <taxon>Basidiomycota</taxon>
        <taxon>Agaricomycotina</taxon>
        <taxon>Agaricomycetes</taxon>
        <taxon>Agaricomycetidae</taxon>
        <taxon>Agaricales</taxon>
        <taxon>Agaricineae</taxon>
        <taxon>Strophariaceae</taxon>
        <taxon>Pholiota</taxon>
    </lineage>
</organism>
<evidence type="ECO:0000256" key="1">
    <source>
        <dbReference type="ARBA" id="ARBA00022679"/>
    </source>
</evidence>
<dbReference type="CDD" id="cd04301">
    <property type="entry name" value="NAT_SF"/>
    <property type="match status" value="1"/>
</dbReference>
<dbReference type="InterPro" id="IPR016181">
    <property type="entry name" value="Acyl_CoA_acyltransferase"/>
</dbReference>
<sequence length="207" mass="22694">MPSTIPYTIRDAEERDLPGILEIMNEQIRTSTAVFIDDPIDLADREAWFKSMKASSNPIFVAVPIENENDPVVTSAAASTSPSSLAPPPSVLGYTYYSSFLPPSRAGYRYTFENTLYVHGSLRGSGIGSALMAKLIQHARGRVRTLVARTSGDNEGSIAFHEKHGFVRCGLIREAGLKFGEWQDTAFLQLMFEEDPRTFGDGKAAKG</sequence>
<evidence type="ECO:0000313" key="5">
    <source>
        <dbReference type="Proteomes" id="UP000807469"/>
    </source>
</evidence>
<keyword evidence="1" id="KW-0808">Transferase</keyword>
<keyword evidence="2" id="KW-0012">Acyltransferase</keyword>
<protein>
    <submittedName>
        <fullName evidence="4">Acyl-CoA N-acyltransferase</fullName>
    </submittedName>
</protein>
<dbReference type="PANTHER" id="PTHR43072:SF23">
    <property type="entry name" value="UPF0039 PROTEIN C11D3.02C"/>
    <property type="match status" value="1"/>
</dbReference>
<reference evidence="4" key="1">
    <citation type="submission" date="2020-11" db="EMBL/GenBank/DDBJ databases">
        <authorList>
            <consortium name="DOE Joint Genome Institute"/>
            <person name="Ahrendt S."/>
            <person name="Riley R."/>
            <person name="Andreopoulos W."/>
            <person name="Labutti K."/>
            <person name="Pangilinan J."/>
            <person name="Ruiz-Duenas F.J."/>
            <person name="Barrasa J.M."/>
            <person name="Sanchez-Garcia M."/>
            <person name="Camarero S."/>
            <person name="Miyauchi S."/>
            <person name="Serrano A."/>
            <person name="Linde D."/>
            <person name="Babiker R."/>
            <person name="Drula E."/>
            <person name="Ayuso-Fernandez I."/>
            <person name="Pacheco R."/>
            <person name="Padilla G."/>
            <person name="Ferreira P."/>
            <person name="Barriuso J."/>
            <person name="Kellner H."/>
            <person name="Castanera R."/>
            <person name="Alfaro M."/>
            <person name="Ramirez L."/>
            <person name="Pisabarro A.G."/>
            <person name="Kuo A."/>
            <person name="Tritt A."/>
            <person name="Lipzen A."/>
            <person name="He G."/>
            <person name="Yan M."/>
            <person name="Ng V."/>
            <person name="Cullen D."/>
            <person name="Martin F."/>
            <person name="Rosso M.-N."/>
            <person name="Henrissat B."/>
            <person name="Hibbett D."/>
            <person name="Martinez A.T."/>
            <person name="Grigoriev I.V."/>
        </authorList>
    </citation>
    <scope>NUCLEOTIDE SEQUENCE</scope>
    <source>
        <strain evidence="4">CIRM-BRFM 674</strain>
    </source>
</reference>
<evidence type="ECO:0000256" key="2">
    <source>
        <dbReference type="ARBA" id="ARBA00023315"/>
    </source>
</evidence>
<keyword evidence="5" id="KW-1185">Reference proteome</keyword>
<dbReference type="EMBL" id="MU155168">
    <property type="protein sequence ID" value="KAF9482265.1"/>
    <property type="molecule type" value="Genomic_DNA"/>
</dbReference>
<dbReference type="SUPFAM" id="SSF55729">
    <property type="entry name" value="Acyl-CoA N-acyltransferases (Nat)"/>
    <property type="match status" value="1"/>
</dbReference>
<evidence type="ECO:0000259" key="3">
    <source>
        <dbReference type="PROSITE" id="PS51186"/>
    </source>
</evidence>
<dbReference type="GO" id="GO:0016747">
    <property type="term" value="F:acyltransferase activity, transferring groups other than amino-acyl groups"/>
    <property type="evidence" value="ECO:0007669"/>
    <property type="project" value="InterPro"/>
</dbReference>